<dbReference type="InterPro" id="IPR045043">
    <property type="entry name" value="Lea14-like"/>
</dbReference>
<dbReference type="InterPro" id="IPR013990">
    <property type="entry name" value="WHy-dom"/>
</dbReference>
<dbReference type="Proteomes" id="UP000234271">
    <property type="component" value="Chromosome"/>
</dbReference>
<evidence type="ECO:0000256" key="1">
    <source>
        <dbReference type="ARBA" id="ARBA00005960"/>
    </source>
</evidence>
<keyword evidence="5" id="KW-1185">Reference proteome</keyword>
<dbReference type="RefSeq" id="WP_062153020.1">
    <property type="nucleotide sequence ID" value="NZ_CP012373.2"/>
</dbReference>
<dbReference type="SUPFAM" id="SSF117070">
    <property type="entry name" value="LEA14-like"/>
    <property type="match status" value="1"/>
</dbReference>
<feature type="domain" description="Water stress and hypersensitive response" evidence="3">
    <location>
        <begin position="31"/>
        <end position="149"/>
    </location>
</feature>
<dbReference type="SMART" id="SM00769">
    <property type="entry name" value="WHy"/>
    <property type="match status" value="1"/>
</dbReference>
<organism evidence="4 5">
    <name type="scientific">Beggiatoa leptomitoformis</name>
    <dbReference type="NCBI Taxonomy" id="288004"/>
    <lineage>
        <taxon>Bacteria</taxon>
        <taxon>Pseudomonadati</taxon>
        <taxon>Pseudomonadota</taxon>
        <taxon>Gammaproteobacteria</taxon>
        <taxon>Thiotrichales</taxon>
        <taxon>Thiotrichaceae</taxon>
        <taxon>Beggiatoa</taxon>
    </lineage>
</organism>
<dbReference type="OrthoDB" id="6196336at2"/>
<feature type="chain" id="PRO_5014919127" description="Water stress and hypersensitive response domain-containing protein" evidence="2">
    <location>
        <begin position="21"/>
        <end position="154"/>
    </location>
</feature>
<comment type="similarity">
    <text evidence="1">Belongs to the LEA type 2 family.</text>
</comment>
<evidence type="ECO:0000259" key="3">
    <source>
        <dbReference type="SMART" id="SM00769"/>
    </source>
</evidence>
<accession>A0A2N9YG17</accession>
<dbReference type="Gene3D" id="2.60.40.1820">
    <property type="match status" value="1"/>
</dbReference>
<sequence length="154" mass="17062">MKYMRYIFCLGLSLCLSACATLSLEPLTPEISLMDIKVTQLGFFEQTFALQLQVKNPNDFPLPITGLQYKLEINGSEFATGNSGTSTLIPSLGSKLMTVEVVSNLNQIVAQIKDWSKGLSQTVDYRLSGGIRLSDWMPLLPFERAGQVPLTIKR</sequence>
<keyword evidence="2" id="KW-0732">Signal</keyword>
<evidence type="ECO:0000313" key="4">
    <source>
        <dbReference type="EMBL" id="AUI69452.1"/>
    </source>
</evidence>
<dbReference type="PANTHER" id="PTHR31459:SF2">
    <property type="entry name" value="OS03G0843300 PROTEIN"/>
    <property type="match status" value="1"/>
</dbReference>
<gene>
    <name evidence="4" type="ORF">BLE401_12650</name>
</gene>
<name>A0A2N9YG17_9GAMM</name>
<dbReference type="InterPro" id="IPR004864">
    <property type="entry name" value="LEA_2"/>
</dbReference>
<dbReference type="AlphaFoldDB" id="A0A2N9YG17"/>
<dbReference type="PANTHER" id="PTHR31459">
    <property type="match status" value="1"/>
</dbReference>
<protein>
    <recommendedName>
        <fullName evidence="3">Water stress and hypersensitive response domain-containing protein</fullName>
    </recommendedName>
</protein>
<evidence type="ECO:0000313" key="5">
    <source>
        <dbReference type="Proteomes" id="UP000234271"/>
    </source>
</evidence>
<dbReference type="EMBL" id="CP018889">
    <property type="protein sequence ID" value="AUI69452.1"/>
    <property type="molecule type" value="Genomic_DNA"/>
</dbReference>
<proteinExistence type="inferred from homology"/>
<feature type="signal peptide" evidence="2">
    <location>
        <begin position="1"/>
        <end position="20"/>
    </location>
</feature>
<dbReference type="Pfam" id="PF03168">
    <property type="entry name" value="LEA_2"/>
    <property type="match status" value="1"/>
</dbReference>
<reference evidence="5" key="1">
    <citation type="submission" date="2016-12" db="EMBL/GenBank/DDBJ databases">
        <title>Complete Genome Sequence of Beggiatoa leptomitiformis D-401.</title>
        <authorList>
            <person name="Fomenkov A."/>
            <person name="Vincze T."/>
            <person name="Grabovich M."/>
            <person name="Anton B.P."/>
            <person name="Dubinina G."/>
            <person name="Orlova M."/>
            <person name="Belousova E."/>
            <person name="Roberts R.J."/>
        </authorList>
    </citation>
    <scope>NUCLEOTIDE SEQUENCE [LARGE SCALE GENOMIC DNA]</scope>
    <source>
        <strain evidence="5">D-401</strain>
    </source>
</reference>
<evidence type="ECO:0000256" key="2">
    <source>
        <dbReference type="SAM" id="SignalP"/>
    </source>
</evidence>
<dbReference type="GO" id="GO:0009269">
    <property type="term" value="P:response to desiccation"/>
    <property type="evidence" value="ECO:0007669"/>
    <property type="project" value="InterPro"/>
</dbReference>
<dbReference type="KEGG" id="blep:AL038_11625"/>